<dbReference type="Pfam" id="PF00268">
    <property type="entry name" value="Ribonuc_red_sm"/>
    <property type="match status" value="1"/>
</dbReference>
<organism evidence="2 3">
    <name type="scientific">Microterricola pindariensis</name>
    <dbReference type="NCBI Taxonomy" id="478010"/>
    <lineage>
        <taxon>Bacteria</taxon>
        <taxon>Bacillati</taxon>
        <taxon>Actinomycetota</taxon>
        <taxon>Actinomycetes</taxon>
        <taxon>Micrococcales</taxon>
        <taxon>Microbacteriaceae</taxon>
        <taxon>Microterricola</taxon>
    </lineage>
</organism>
<keyword evidence="3" id="KW-1185">Reference proteome</keyword>
<evidence type="ECO:0000256" key="1">
    <source>
        <dbReference type="ARBA" id="ARBA00001962"/>
    </source>
</evidence>
<evidence type="ECO:0000313" key="3">
    <source>
        <dbReference type="Proteomes" id="UP000237755"/>
    </source>
</evidence>
<dbReference type="Proteomes" id="UP000237755">
    <property type="component" value="Unassembled WGS sequence"/>
</dbReference>
<dbReference type="Gene3D" id="1.10.620.20">
    <property type="entry name" value="Ribonucleotide Reductase, subunit A"/>
    <property type="match status" value="1"/>
</dbReference>
<evidence type="ECO:0000313" key="2">
    <source>
        <dbReference type="EMBL" id="PPL19467.1"/>
    </source>
</evidence>
<proteinExistence type="predicted"/>
<sequence>MRWRHSDRGCDGRLPHTGHAHCIGYKFQKGLESETEERHQALKDCTFNLMYELYANEEQYTQGPCDGVGPTEDVTKFLHDNANKALMGLGDEPMFRRRSPM</sequence>
<dbReference type="InterPro" id="IPR000358">
    <property type="entry name" value="RNR_small_fam"/>
</dbReference>
<accession>A0ABX5AX43</accession>
<dbReference type="InterPro" id="IPR009078">
    <property type="entry name" value="Ferritin-like_SF"/>
</dbReference>
<dbReference type="InterPro" id="IPR012348">
    <property type="entry name" value="RNR-like"/>
</dbReference>
<dbReference type="EMBL" id="MPZN01000013">
    <property type="protein sequence ID" value="PPL19467.1"/>
    <property type="molecule type" value="Genomic_DNA"/>
</dbReference>
<comment type="caution">
    <text evidence="2">The sequence shown here is derived from an EMBL/GenBank/DDBJ whole genome shotgun (WGS) entry which is preliminary data.</text>
</comment>
<reference evidence="2 3" key="1">
    <citation type="journal article" date="2008" name="Int. J. Syst. Evol. Microbiol.">
        <title>Leifsonia pindariensis sp. nov., isolated from the Pindari glacier of the Indian Himalayas, and emended description of the genus Leifsonia.</title>
        <authorList>
            <person name="Reddy G.S."/>
            <person name="Prabagaran S.R."/>
            <person name="Shivaji S."/>
        </authorList>
    </citation>
    <scope>NUCLEOTIDE SEQUENCE [LARGE SCALE GENOMIC DNA]</scope>
    <source>
        <strain evidence="2 3">PON 10</strain>
    </source>
</reference>
<comment type="cofactor">
    <cofactor evidence="1">
        <name>Fe cation</name>
        <dbReference type="ChEBI" id="CHEBI:24875"/>
    </cofactor>
</comment>
<gene>
    <name evidence="2" type="ORF">GY24_05900</name>
</gene>
<dbReference type="SUPFAM" id="SSF47240">
    <property type="entry name" value="Ferritin-like"/>
    <property type="match status" value="1"/>
</dbReference>
<protein>
    <submittedName>
        <fullName evidence="2">Uncharacterized protein</fullName>
    </submittedName>
</protein>
<name>A0ABX5AX43_9MICO</name>